<dbReference type="Gene3D" id="3.40.50.300">
    <property type="entry name" value="P-loop containing nucleotide triphosphate hydrolases"/>
    <property type="match status" value="1"/>
</dbReference>
<evidence type="ECO:0000259" key="2">
    <source>
        <dbReference type="Pfam" id="PF05729"/>
    </source>
</evidence>
<dbReference type="Proteomes" id="UP000812013">
    <property type="component" value="Unassembled WGS sequence"/>
</dbReference>
<keyword evidence="1" id="KW-0812">Transmembrane</keyword>
<proteinExistence type="predicted"/>
<keyword evidence="1" id="KW-0472">Membrane</keyword>
<gene>
    <name evidence="3" type="ORF">GPJ59_11270</name>
</gene>
<feature type="transmembrane region" description="Helical" evidence="1">
    <location>
        <begin position="575"/>
        <end position="595"/>
    </location>
</feature>
<dbReference type="RefSeq" id="WP_219666667.1">
    <property type="nucleotide sequence ID" value="NZ_WTFF01000058.1"/>
</dbReference>
<feature type="transmembrane region" description="Helical" evidence="1">
    <location>
        <begin position="404"/>
        <end position="423"/>
    </location>
</feature>
<dbReference type="InterPro" id="IPR007111">
    <property type="entry name" value="NACHT_NTPase"/>
</dbReference>
<dbReference type="Pfam" id="PF05729">
    <property type="entry name" value="NACHT"/>
    <property type="match status" value="1"/>
</dbReference>
<feature type="transmembrane region" description="Helical" evidence="1">
    <location>
        <begin position="370"/>
        <end position="392"/>
    </location>
</feature>
<feature type="transmembrane region" description="Helical" evidence="1">
    <location>
        <begin position="444"/>
        <end position="469"/>
    </location>
</feature>
<comment type="caution">
    <text evidence="3">The sequence shown here is derived from an EMBL/GenBank/DDBJ whole genome shotgun (WGS) entry which is preliminary data.</text>
</comment>
<keyword evidence="1" id="KW-1133">Transmembrane helix</keyword>
<organism evidence="3 4">
    <name type="scientific">Streptomyces bambusae</name>
    <dbReference type="NCBI Taxonomy" id="1550616"/>
    <lineage>
        <taxon>Bacteria</taxon>
        <taxon>Bacillati</taxon>
        <taxon>Actinomycetota</taxon>
        <taxon>Actinomycetes</taxon>
        <taxon>Kitasatosporales</taxon>
        <taxon>Streptomycetaceae</taxon>
        <taxon>Streptomyces</taxon>
    </lineage>
</organism>
<protein>
    <submittedName>
        <fullName evidence="3">NACHT domain-containing protein</fullName>
    </submittedName>
</protein>
<feature type="domain" description="NACHT" evidence="2">
    <location>
        <begin position="105"/>
        <end position="262"/>
    </location>
</feature>
<reference evidence="3 4" key="1">
    <citation type="submission" date="2019-12" db="EMBL/GenBank/DDBJ databases">
        <title>Genome sequence of Streptomyces bambusae.</title>
        <authorList>
            <person name="Bansal K."/>
            <person name="Choksket S."/>
            <person name="Korpole S."/>
            <person name="Patil P.B."/>
        </authorList>
    </citation>
    <scope>NUCLEOTIDE SEQUENCE [LARGE SCALE GENOMIC DNA]</scope>
    <source>
        <strain evidence="3 4">SK60</strain>
    </source>
</reference>
<dbReference type="SUPFAM" id="SSF52540">
    <property type="entry name" value="P-loop containing nucleoside triphosphate hydrolases"/>
    <property type="match status" value="1"/>
</dbReference>
<dbReference type="InterPro" id="IPR027417">
    <property type="entry name" value="P-loop_NTPase"/>
</dbReference>
<dbReference type="EMBL" id="WTFF01000058">
    <property type="protein sequence ID" value="MBW5482445.1"/>
    <property type="molecule type" value="Genomic_DNA"/>
</dbReference>
<sequence>MRGGWNQQIKGVTAERVVQTQIQIVDGNVVTDTDRAARELATAVRARLGDEIARLRLEHPGRIPVRWSPTGRPVRSPADALGVQGAALTGDANQVPEFLRSLPRRQLVVLGRPGAGKSVLALLLAWDLLKAWQPEEPVPVVLSLSSWRPSVGLREWMAQRIRELGPGHRTGRRRRADGARALLDDNRVMPVLDGLDELPPALHARAVEAIDAAVAEGLPLLVTCRGDEYEQTVRESGHYLTRAAVVELADVEPQDAVTYLQQSTVAGDRRWDGVFDALRGRPDSALAAALSSPLMLYLARTAYQAGSTDPAELLSQERFATREEIEAHLLERYLPAAYTESTGRRFGTDRARRYLTTIAHQMQRDGTYDFAWWQVHSVVTGVVVGAAFGLSYGWFFHMLFGTRLAVLSGVMTGAVGGGVHIMVRRGLTQVYVTEDVLRGPRGVLRQYAVIGCVSGLGVALLLATAMGGWLTRVLGAEPEAVYGFSALVGGAAGLATLLGSAWGSYQVSRTWFWLTRQLPWRFWTFLDDAHERGVLRQTGAVHQFRHLRVQEQLSGAGTSSRSAVRPRWAGRHWKFVLPVLPSALQALLAAAWLFATGSSYSLNGSEEELIPGAGHRPVPVESTVCLADPLSCTTTIDAWTWKLPQGAALRTEFTVPEPDGAAFTRWNGTAEVAGCAGAAVEVALRMGDRPAAVFVVTAGAPGPVTVAQQASMPEPVRLDGDPVSAGLRRVDTQACDAVLTWESAGLHRDGLDLARRRLGLDQPVKP</sequence>
<evidence type="ECO:0000256" key="1">
    <source>
        <dbReference type="SAM" id="Phobius"/>
    </source>
</evidence>
<name>A0ABS6Z3W8_9ACTN</name>
<keyword evidence="4" id="KW-1185">Reference proteome</keyword>
<accession>A0ABS6Z3W8</accession>
<feature type="transmembrane region" description="Helical" evidence="1">
    <location>
        <begin position="481"/>
        <end position="502"/>
    </location>
</feature>
<evidence type="ECO:0000313" key="4">
    <source>
        <dbReference type="Proteomes" id="UP000812013"/>
    </source>
</evidence>
<evidence type="ECO:0000313" key="3">
    <source>
        <dbReference type="EMBL" id="MBW5482445.1"/>
    </source>
</evidence>